<dbReference type="InterPro" id="IPR011006">
    <property type="entry name" value="CheY-like_superfamily"/>
</dbReference>
<gene>
    <name evidence="14" type="ORF">SAMN05192557_1251</name>
</gene>
<keyword evidence="3 10" id="KW-0597">Phosphoprotein</keyword>
<proteinExistence type="predicted"/>
<dbReference type="Pfam" id="PF00072">
    <property type="entry name" value="Response_reg"/>
    <property type="match status" value="1"/>
</dbReference>
<keyword evidence="4" id="KW-0716">Sensory transduction</keyword>
<dbReference type="OrthoDB" id="1655504at2"/>
<evidence type="ECO:0000256" key="9">
    <source>
        <dbReference type="ARBA" id="ARBA00040348"/>
    </source>
</evidence>
<dbReference type="GO" id="GO:0005829">
    <property type="term" value="C:cytosol"/>
    <property type="evidence" value="ECO:0007669"/>
    <property type="project" value="TreeGrafter"/>
</dbReference>
<evidence type="ECO:0000256" key="3">
    <source>
        <dbReference type="ARBA" id="ARBA00022553"/>
    </source>
</evidence>
<evidence type="ECO:0000256" key="8">
    <source>
        <dbReference type="ARBA" id="ARBA00023163"/>
    </source>
</evidence>
<dbReference type="Proteomes" id="UP000243605">
    <property type="component" value="Unassembled WGS sequence"/>
</dbReference>
<dbReference type="FunFam" id="1.10.10.10:FF:000018">
    <property type="entry name" value="DNA-binding response regulator ResD"/>
    <property type="match status" value="1"/>
</dbReference>
<comment type="subcellular location">
    <subcellularLocation>
        <location evidence="1">Cytoplasm</location>
    </subcellularLocation>
</comment>
<keyword evidence="2" id="KW-0963">Cytoplasm</keyword>
<evidence type="ECO:0000256" key="5">
    <source>
        <dbReference type="ARBA" id="ARBA00023012"/>
    </source>
</evidence>
<dbReference type="CDD" id="cd00383">
    <property type="entry name" value="trans_reg_C"/>
    <property type="match status" value="1"/>
</dbReference>
<dbReference type="SMART" id="SM00448">
    <property type="entry name" value="REC"/>
    <property type="match status" value="1"/>
</dbReference>
<dbReference type="Pfam" id="PF00486">
    <property type="entry name" value="Trans_reg_C"/>
    <property type="match status" value="1"/>
</dbReference>
<dbReference type="SMART" id="SM00862">
    <property type="entry name" value="Trans_reg_C"/>
    <property type="match status" value="1"/>
</dbReference>
<dbReference type="Gene3D" id="3.40.50.2300">
    <property type="match status" value="1"/>
</dbReference>
<evidence type="ECO:0000256" key="10">
    <source>
        <dbReference type="PROSITE-ProRule" id="PRU00169"/>
    </source>
</evidence>
<dbReference type="GO" id="GO:0032993">
    <property type="term" value="C:protein-DNA complex"/>
    <property type="evidence" value="ECO:0007669"/>
    <property type="project" value="TreeGrafter"/>
</dbReference>
<organism evidence="14 15">
    <name type="scientific">Aliicoccus persicus</name>
    <dbReference type="NCBI Taxonomy" id="930138"/>
    <lineage>
        <taxon>Bacteria</taxon>
        <taxon>Bacillati</taxon>
        <taxon>Bacillota</taxon>
        <taxon>Bacilli</taxon>
        <taxon>Bacillales</taxon>
        <taxon>Staphylococcaceae</taxon>
        <taxon>Aliicoccus</taxon>
    </lineage>
</organism>
<name>A0A662Z3C2_9STAP</name>
<dbReference type="InterPro" id="IPR001789">
    <property type="entry name" value="Sig_transdc_resp-reg_receiver"/>
</dbReference>
<evidence type="ECO:0000256" key="11">
    <source>
        <dbReference type="PROSITE-ProRule" id="PRU01091"/>
    </source>
</evidence>
<protein>
    <recommendedName>
        <fullName evidence="9">Response regulator SaeR</fullName>
    </recommendedName>
</protein>
<evidence type="ECO:0000313" key="14">
    <source>
        <dbReference type="EMBL" id="SEW01733.1"/>
    </source>
</evidence>
<accession>A0A662Z3C2</accession>
<keyword evidence="15" id="KW-1185">Reference proteome</keyword>
<dbReference type="InterPro" id="IPR039420">
    <property type="entry name" value="WalR-like"/>
</dbReference>
<dbReference type="GO" id="GO:0000976">
    <property type="term" value="F:transcription cis-regulatory region binding"/>
    <property type="evidence" value="ECO:0007669"/>
    <property type="project" value="TreeGrafter"/>
</dbReference>
<feature type="domain" description="OmpR/PhoB-type" evidence="13">
    <location>
        <begin position="126"/>
        <end position="224"/>
    </location>
</feature>
<evidence type="ECO:0000256" key="1">
    <source>
        <dbReference type="ARBA" id="ARBA00004496"/>
    </source>
</evidence>
<sequence>MKKVLIVEDDQHINNLLLDLLSKNKKVHITQAYSGTEAKRLVVGDSYDLILLDLMLPGLPGEEFIKEFRKISEVPIIVITAKSEIDVLADVFKLGANDYIAKPFNTVEVLARVEAQLRKTVHSVGTSIIQVGPIKMNEERRQVTIHNEVVNLTQKEYEMLKLFLLHPKKVYTKANLYESVWQEPYIGDDNTISVHMSRLRSKLTDYSDEEIIQTVWGVGFKLALESYQGSD</sequence>
<dbReference type="AlphaFoldDB" id="A0A662Z3C2"/>
<evidence type="ECO:0000256" key="7">
    <source>
        <dbReference type="ARBA" id="ARBA00023125"/>
    </source>
</evidence>
<dbReference type="SUPFAM" id="SSF52172">
    <property type="entry name" value="CheY-like"/>
    <property type="match status" value="1"/>
</dbReference>
<dbReference type="EMBL" id="FOIT01000003">
    <property type="protein sequence ID" value="SEW01733.1"/>
    <property type="molecule type" value="Genomic_DNA"/>
</dbReference>
<dbReference type="PANTHER" id="PTHR48111">
    <property type="entry name" value="REGULATOR OF RPOS"/>
    <property type="match status" value="1"/>
</dbReference>
<keyword evidence="7 11" id="KW-0238">DNA-binding</keyword>
<evidence type="ECO:0000256" key="2">
    <source>
        <dbReference type="ARBA" id="ARBA00022490"/>
    </source>
</evidence>
<dbReference type="Gene3D" id="1.10.10.10">
    <property type="entry name" value="Winged helix-like DNA-binding domain superfamily/Winged helix DNA-binding domain"/>
    <property type="match status" value="1"/>
</dbReference>
<keyword evidence="8" id="KW-0804">Transcription</keyword>
<dbReference type="PROSITE" id="PS51755">
    <property type="entry name" value="OMPR_PHOB"/>
    <property type="match status" value="1"/>
</dbReference>
<dbReference type="GO" id="GO:0006355">
    <property type="term" value="P:regulation of DNA-templated transcription"/>
    <property type="evidence" value="ECO:0007669"/>
    <property type="project" value="InterPro"/>
</dbReference>
<dbReference type="PANTHER" id="PTHR48111:SF2">
    <property type="entry name" value="RESPONSE REGULATOR SAER"/>
    <property type="match status" value="1"/>
</dbReference>
<evidence type="ECO:0000256" key="4">
    <source>
        <dbReference type="ARBA" id="ARBA00022606"/>
    </source>
</evidence>
<dbReference type="RefSeq" id="WP_091474909.1">
    <property type="nucleotide sequence ID" value="NZ_FOIT01000003.1"/>
</dbReference>
<reference evidence="14 15" key="1">
    <citation type="submission" date="2016-10" db="EMBL/GenBank/DDBJ databases">
        <authorList>
            <person name="Varghese N."/>
            <person name="Submissions S."/>
        </authorList>
    </citation>
    <scope>NUCLEOTIDE SEQUENCE [LARGE SCALE GENOMIC DNA]</scope>
    <source>
        <strain evidence="14 15">IBRC-M10081</strain>
    </source>
</reference>
<evidence type="ECO:0000256" key="6">
    <source>
        <dbReference type="ARBA" id="ARBA00023015"/>
    </source>
</evidence>
<keyword evidence="6" id="KW-0805">Transcription regulation</keyword>
<feature type="modified residue" description="4-aspartylphosphate" evidence="10">
    <location>
        <position position="53"/>
    </location>
</feature>
<evidence type="ECO:0000259" key="12">
    <source>
        <dbReference type="PROSITE" id="PS50110"/>
    </source>
</evidence>
<dbReference type="PROSITE" id="PS50110">
    <property type="entry name" value="RESPONSE_REGULATORY"/>
    <property type="match status" value="1"/>
</dbReference>
<feature type="DNA-binding region" description="OmpR/PhoB-type" evidence="11">
    <location>
        <begin position="126"/>
        <end position="224"/>
    </location>
</feature>
<feature type="domain" description="Response regulatory" evidence="12">
    <location>
        <begin position="3"/>
        <end position="117"/>
    </location>
</feature>
<evidence type="ECO:0000259" key="13">
    <source>
        <dbReference type="PROSITE" id="PS51755"/>
    </source>
</evidence>
<dbReference type="InterPro" id="IPR036388">
    <property type="entry name" value="WH-like_DNA-bd_sf"/>
</dbReference>
<evidence type="ECO:0000313" key="15">
    <source>
        <dbReference type="Proteomes" id="UP000243605"/>
    </source>
</evidence>
<dbReference type="InterPro" id="IPR001867">
    <property type="entry name" value="OmpR/PhoB-type_DNA-bd"/>
</dbReference>
<dbReference type="GO" id="GO:0000156">
    <property type="term" value="F:phosphorelay response regulator activity"/>
    <property type="evidence" value="ECO:0007669"/>
    <property type="project" value="TreeGrafter"/>
</dbReference>
<keyword evidence="5" id="KW-0902">Two-component regulatory system</keyword>